<evidence type="ECO:0000256" key="7">
    <source>
        <dbReference type="ARBA" id="ARBA00023316"/>
    </source>
</evidence>
<dbReference type="InterPro" id="IPR012334">
    <property type="entry name" value="Pectin_lyas_fold"/>
</dbReference>
<dbReference type="Gene3D" id="2.160.20.10">
    <property type="entry name" value="Single-stranded right-handed beta-helix, Pectin lyase-like"/>
    <property type="match status" value="1"/>
</dbReference>
<evidence type="ECO:0000313" key="10">
    <source>
        <dbReference type="EMBL" id="GFP81265.1"/>
    </source>
</evidence>
<evidence type="ECO:0000256" key="2">
    <source>
        <dbReference type="ARBA" id="ARBA00008834"/>
    </source>
</evidence>
<dbReference type="InterPro" id="IPR000743">
    <property type="entry name" value="Glyco_hydro_28"/>
</dbReference>
<dbReference type="Proteomes" id="UP000653305">
    <property type="component" value="Unassembled WGS sequence"/>
</dbReference>
<feature type="active site" evidence="8">
    <location>
        <position position="10"/>
    </location>
</feature>
<evidence type="ECO:0000256" key="5">
    <source>
        <dbReference type="ARBA" id="ARBA00022801"/>
    </source>
</evidence>
<evidence type="ECO:0000256" key="3">
    <source>
        <dbReference type="ARBA" id="ARBA00022512"/>
    </source>
</evidence>
<comment type="caution">
    <text evidence="10">The sequence shown here is derived from an EMBL/GenBank/DDBJ whole genome shotgun (WGS) entry which is preliminary data.</text>
</comment>
<dbReference type="InterPro" id="IPR011050">
    <property type="entry name" value="Pectin_lyase_fold/virulence"/>
</dbReference>
<dbReference type="AlphaFoldDB" id="A0A830BB71"/>
<dbReference type="PROSITE" id="PS00626">
    <property type="entry name" value="RCC1_2"/>
    <property type="match status" value="1"/>
</dbReference>
<gene>
    <name evidence="10" type="ORF">PHJA_000269800</name>
</gene>
<keyword evidence="11" id="KW-1185">Reference proteome</keyword>
<protein>
    <submittedName>
        <fullName evidence="10">Probable polygalacturonase at1g80170</fullName>
    </submittedName>
</protein>
<name>A0A830BB71_9LAMI</name>
<dbReference type="OrthoDB" id="187139at2759"/>
<keyword evidence="6 9" id="KW-0326">Glycosidase</keyword>
<dbReference type="PROSITE" id="PS00502">
    <property type="entry name" value="POLYGALACTURONASE"/>
    <property type="match status" value="1"/>
</dbReference>
<dbReference type="SUPFAM" id="SSF51126">
    <property type="entry name" value="Pectin lyase-like"/>
    <property type="match status" value="1"/>
</dbReference>
<evidence type="ECO:0000256" key="6">
    <source>
        <dbReference type="ARBA" id="ARBA00023295"/>
    </source>
</evidence>
<evidence type="ECO:0000256" key="4">
    <source>
        <dbReference type="ARBA" id="ARBA00022525"/>
    </source>
</evidence>
<comment type="subcellular location">
    <subcellularLocation>
        <location evidence="1">Secreted</location>
        <location evidence="1">Cell wall</location>
    </subcellularLocation>
</comment>
<keyword evidence="3" id="KW-0134">Cell wall</keyword>
<keyword evidence="7" id="KW-0961">Cell wall biogenesis/degradation</keyword>
<dbReference type="EMBL" id="BMAC01000028">
    <property type="protein sequence ID" value="GFP81265.1"/>
    <property type="molecule type" value="Genomic_DNA"/>
</dbReference>
<evidence type="ECO:0000256" key="8">
    <source>
        <dbReference type="PROSITE-ProRule" id="PRU10052"/>
    </source>
</evidence>
<proteinExistence type="inferred from homology"/>
<dbReference type="PANTHER" id="PTHR31375">
    <property type="match status" value="1"/>
</dbReference>
<dbReference type="Pfam" id="PF00295">
    <property type="entry name" value="Glyco_hydro_28"/>
    <property type="match status" value="1"/>
</dbReference>
<dbReference type="GO" id="GO:0071555">
    <property type="term" value="P:cell wall organization"/>
    <property type="evidence" value="ECO:0007669"/>
    <property type="project" value="UniProtKB-KW"/>
</dbReference>
<dbReference type="GO" id="GO:0004650">
    <property type="term" value="F:polygalacturonase activity"/>
    <property type="evidence" value="ECO:0007669"/>
    <property type="project" value="InterPro"/>
</dbReference>
<accession>A0A830BB71</accession>
<reference evidence="10" key="1">
    <citation type="submission" date="2020-07" db="EMBL/GenBank/DDBJ databases">
        <title>Ethylene signaling mediates host invasion by parasitic plants.</title>
        <authorList>
            <person name="Yoshida S."/>
        </authorList>
    </citation>
    <scope>NUCLEOTIDE SEQUENCE</scope>
    <source>
        <strain evidence="10">Okayama</strain>
    </source>
</reference>
<evidence type="ECO:0000256" key="1">
    <source>
        <dbReference type="ARBA" id="ARBA00004191"/>
    </source>
</evidence>
<keyword evidence="4" id="KW-0964">Secreted</keyword>
<evidence type="ECO:0000256" key="9">
    <source>
        <dbReference type="RuleBase" id="RU361169"/>
    </source>
</evidence>
<dbReference type="GO" id="GO:0005975">
    <property type="term" value="P:carbohydrate metabolic process"/>
    <property type="evidence" value="ECO:0007669"/>
    <property type="project" value="InterPro"/>
</dbReference>
<keyword evidence="5 9" id="KW-0378">Hydrolase</keyword>
<evidence type="ECO:0000313" key="11">
    <source>
        <dbReference type="Proteomes" id="UP000653305"/>
    </source>
</evidence>
<dbReference type="InterPro" id="IPR000408">
    <property type="entry name" value="Reg_chr_condens"/>
</dbReference>
<sequence>MKDISCGPGHGISIGSLGKNNSTGTVKGVVLNNAVLNGTTNGLRIKTWQGGSGYVNSVRFENVQMENVANPILIDQFYCDSPKKCPIQTSAVAISQIMYRNVSGITTTKEAIRFACSDTVPCINVVLNNISLQSHAGTAETYCHSVSGITKGSIQPSADCLLSSDKGKIIAQENEAEIVAEHVVHTEL</sequence>
<organism evidence="10 11">
    <name type="scientific">Phtheirospermum japonicum</name>
    <dbReference type="NCBI Taxonomy" id="374723"/>
    <lineage>
        <taxon>Eukaryota</taxon>
        <taxon>Viridiplantae</taxon>
        <taxon>Streptophyta</taxon>
        <taxon>Embryophyta</taxon>
        <taxon>Tracheophyta</taxon>
        <taxon>Spermatophyta</taxon>
        <taxon>Magnoliopsida</taxon>
        <taxon>eudicotyledons</taxon>
        <taxon>Gunneridae</taxon>
        <taxon>Pentapetalae</taxon>
        <taxon>asterids</taxon>
        <taxon>lamiids</taxon>
        <taxon>Lamiales</taxon>
        <taxon>Orobanchaceae</taxon>
        <taxon>Orobanchaceae incertae sedis</taxon>
        <taxon>Phtheirospermum</taxon>
    </lineage>
</organism>
<comment type="similarity">
    <text evidence="2 9">Belongs to the glycosyl hydrolase 28 family.</text>
</comment>